<accession>A0A502CDG1</accession>
<dbReference type="AlphaFoldDB" id="A0A502CDG1"/>
<evidence type="ECO:0000256" key="2">
    <source>
        <dbReference type="SAM" id="Phobius"/>
    </source>
</evidence>
<feature type="region of interest" description="Disordered" evidence="1">
    <location>
        <begin position="82"/>
        <end position="107"/>
    </location>
</feature>
<comment type="caution">
    <text evidence="3">The sequence shown here is derived from an EMBL/GenBank/DDBJ whole genome shotgun (WGS) entry which is preliminary data.</text>
</comment>
<protein>
    <submittedName>
        <fullName evidence="3">Uncharacterized protein</fullName>
    </submittedName>
</protein>
<name>A0A502CDG1_9SPHN</name>
<keyword evidence="2" id="KW-1133">Transmembrane helix</keyword>
<keyword evidence="2" id="KW-0472">Membrane</keyword>
<dbReference type="EMBL" id="RCZK01000010">
    <property type="protein sequence ID" value="TPG10833.1"/>
    <property type="molecule type" value="Genomic_DNA"/>
</dbReference>
<evidence type="ECO:0000313" key="3">
    <source>
        <dbReference type="EMBL" id="TPG10833.1"/>
    </source>
</evidence>
<evidence type="ECO:0000313" key="4">
    <source>
        <dbReference type="Proteomes" id="UP000318413"/>
    </source>
</evidence>
<keyword evidence="2" id="KW-0812">Transmembrane</keyword>
<evidence type="ECO:0000256" key="1">
    <source>
        <dbReference type="SAM" id="MobiDB-lite"/>
    </source>
</evidence>
<proteinExistence type="predicted"/>
<gene>
    <name evidence="3" type="ORF">EAH84_12190</name>
</gene>
<organism evidence="3 4">
    <name type="scientific">Sphingomonas oligophenolica</name>
    <dbReference type="NCBI Taxonomy" id="301154"/>
    <lineage>
        <taxon>Bacteria</taxon>
        <taxon>Pseudomonadati</taxon>
        <taxon>Pseudomonadota</taxon>
        <taxon>Alphaproteobacteria</taxon>
        <taxon>Sphingomonadales</taxon>
        <taxon>Sphingomonadaceae</taxon>
        <taxon>Sphingomonas</taxon>
    </lineage>
</organism>
<feature type="transmembrane region" description="Helical" evidence="2">
    <location>
        <begin position="13"/>
        <end position="35"/>
    </location>
</feature>
<reference evidence="3 4" key="1">
    <citation type="journal article" date="2019" name="Environ. Microbiol.">
        <title>Species interactions and distinct microbial communities in high Arctic permafrost affected cryosols are associated with the CH4 and CO2 gas fluxes.</title>
        <authorList>
            <person name="Altshuler I."/>
            <person name="Hamel J."/>
            <person name="Turney S."/>
            <person name="Magnuson E."/>
            <person name="Levesque R."/>
            <person name="Greer C."/>
            <person name="Whyte L.G."/>
        </authorList>
    </citation>
    <scope>NUCLEOTIDE SEQUENCE [LARGE SCALE GENOMIC DNA]</scope>
    <source>
        <strain evidence="3 4">S5.1</strain>
    </source>
</reference>
<sequence length="107" mass="11707">MIEWEDSAQPIPAWSYLASFEAPGIILCASVGWMIRDDDDMKALAPNMGAINDERSMQVSGVIQIPTRCVLRVTHLDEPDVTSGAVRVSDPAPKRKRQRSASVQALA</sequence>
<dbReference type="Proteomes" id="UP000318413">
    <property type="component" value="Unassembled WGS sequence"/>
</dbReference>
<keyword evidence="4" id="KW-1185">Reference proteome</keyword>